<feature type="region of interest" description="Disordered" evidence="1">
    <location>
        <begin position="163"/>
        <end position="190"/>
    </location>
</feature>
<feature type="compositionally biased region" description="Pro residues" evidence="1">
    <location>
        <begin position="178"/>
        <end position="190"/>
    </location>
</feature>
<organism evidence="2 3">
    <name type="scientific">Austropuccinia psidii MF-1</name>
    <dbReference type="NCBI Taxonomy" id="1389203"/>
    <lineage>
        <taxon>Eukaryota</taxon>
        <taxon>Fungi</taxon>
        <taxon>Dikarya</taxon>
        <taxon>Basidiomycota</taxon>
        <taxon>Pucciniomycotina</taxon>
        <taxon>Pucciniomycetes</taxon>
        <taxon>Pucciniales</taxon>
        <taxon>Sphaerophragmiaceae</taxon>
        <taxon>Austropuccinia</taxon>
    </lineage>
</organism>
<proteinExistence type="predicted"/>
<accession>A0A9Q3JZB1</accession>
<feature type="region of interest" description="Disordered" evidence="1">
    <location>
        <begin position="91"/>
        <end position="113"/>
    </location>
</feature>
<reference evidence="2" key="1">
    <citation type="submission" date="2021-03" db="EMBL/GenBank/DDBJ databases">
        <title>Draft genome sequence of rust myrtle Austropuccinia psidii MF-1, a brazilian biotype.</title>
        <authorList>
            <person name="Quecine M.C."/>
            <person name="Pachon D.M.R."/>
            <person name="Bonatelli M.L."/>
            <person name="Correr F.H."/>
            <person name="Franceschini L.M."/>
            <person name="Leite T.F."/>
            <person name="Margarido G.R.A."/>
            <person name="Almeida C.A."/>
            <person name="Ferrarezi J.A."/>
            <person name="Labate C.A."/>
        </authorList>
    </citation>
    <scope>NUCLEOTIDE SEQUENCE</scope>
    <source>
        <strain evidence="2">MF-1</strain>
    </source>
</reference>
<evidence type="ECO:0000256" key="1">
    <source>
        <dbReference type="SAM" id="MobiDB-lite"/>
    </source>
</evidence>
<evidence type="ECO:0000313" key="2">
    <source>
        <dbReference type="EMBL" id="MBW0570482.1"/>
    </source>
</evidence>
<evidence type="ECO:0000313" key="3">
    <source>
        <dbReference type="Proteomes" id="UP000765509"/>
    </source>
</evidence>
<feature type="non-terminal residue" evidence="2">
    <location>
        <position position="1"/>
    </location>
</feature>
<dbReference type="EMBL" id="AVOT02086327">
    <property type="protein sequence ID" value="MBW0570482.1"/>
    <property type="molecule type" value="Genomic_DNA"/>
</dbReference>
<comment type="caution">
    <text evidence="2">The sequence shown here is derived from an EMBL/GenBank/DDBJ whole genome shotgun (WGS) entry which is preliminary data.</text>
</comment>
<sequence>SENIVRQENIETASTVTSTIPASTVNSAHNGTVIIAQNNQPEPISSKLINFNISNTLQKAKNLANNQEPAITPQEDPKKVIDIIISETNQLQKDKGQADSATKSLSGDLKSQPEGIQQCIVARRVPDPCRSVEKMHEFLPDCKKIPGKSQHFQVTQWMASIDEKEKHDSFNSRMELNNPPPPKQVPKLPQ</sequence>
<gene>
    <name evidence="2" type="ORF">O181_110197</name>
</gene>
<dbReference type="AlphaFoldDB" id="A0A9Q3JZB1"/>
<name>A0A9Q3JZB1_9BASI</name>
<dbReference type="Proteomes" id="UP000765509">
    <property type="component" value="Unassembled WGS sequence"/>
</dbReference>
<protein>
    <submittedName>
        <fullName evidence="2">Uncharacterized protein</fullName>
    </submittedName>
</protein>
<keyword evidence="3" id="KW-1185">Reference proteome</keyword>